<dbReference type="InterPro" id="IPR036866">
    <property type="entry name" value="RibonucZ/Hydroxyglut_hydro"/>
</dbReference>
<dbReference type="STRING" id="1745343.A0A2J6PHL5"/>
<dbReference type="AlphaFoldDB" id="A0A2J6PHL5"/>
<comment type="cofactor">
    <cofactor evidence="1">
        <name>Zn(2+)</name>
        <dbReference type="ChEBI" id="CHEBI:29105"/>
    </cofactor>
</comment>
<sequence length="608" mass="67518">MTSIFIKQTAPPSPPLETTLATVQVHALSAGHLTLPEQHFVSPASATARSTVPSLSFLIQHENPETGKKTRIVFDLGIRRNLERYSEPIQHHALTRRPISTSPDVVKSLAAGGLTPDDIDFVIYSHVHWDHIGEPRDFDKSTFVVGSGATSLLQGPCTSLRGGHSFFESDLLPPGRTVELSDPNSPSMQNMENRKSTPDFHLPWTNHLNLPHVLDIFHDGSLFIVDAPGHLPGHINLLCRTSDTQYVYLGGDACHDRRIMRKEKAIGTWQDKEGFTCCIHADRRKAEETIERIKGLEERGVEVIFAHDVEWEQDPKKSGRFFGGRGAKGMACFLQNPKLTMSSLTPSQTSLKEKYISTLGPSSWTEGCESLLKLSPEMLAASLHLSSIPKKKSHLTPKIQSLIALSVDSASTHLYIPGIHKHIKSALASGASKDEIMETLELTSTLGIHACNIGVPLLVEVMKELGGYESHLEGKNGREEEREKLKREFTKKRGYWHEFWEDFLRLDPEFFEAYLEFSSVPWVKGKLEGEEGSGGVLEPKVKELIYCAFDVAATHLYQSGLKLHMRNALGYGASPEEIMEVLEIATLLSIHTLEVATPILEQYTSGKA</sequence>
<dbReference type="CDD" id="cd07730">
    <property type="entry name" value="metallo-hydrolase-like_MBL-fold"/>
    <property type="match status" value="1"/>
</dbReference>
<dbReference type="SUPFAM" id="SSF56281">
    <property type="entry name" value="Metallo-hydrolase/oxidoreductase"/>
    <property type="match status" value="1"/>
</dbReference>
<keyword evidence="4 7" id="KW-0378">Hydrolase</keyword>
<dbReference type="SMART" id="SM00849">
    <property type="entry name" value="Lactamase_B"/>
    <property type="match status" value="1"/>
</dbReference>
<dbReference type="SUPFAM" id="SSF69118">
    <property type="entry name" value="AhpD-like"/>
    <property type="match status" value="1"/>
</dbReference>
<dbReference type="OrthoDB" id="10250730at2759"/>
<proteinExistence type="inferred from homology"/>
<dbReference type="GO" id="GO:0051920">
    <property type="term" value="F:peroxiredoxin activity"/>
    <property type="evidence" value="ECO:0007669"/>
    <property type="project" value="InterPro"/>
</dbReference>
<dbReference type="InterPro" id="IPR029032">
    <property type="entry name" value="AhpD-like"/>
</dbReference>
<dbReference type="Proteomes" id="UP000235672">
    <property type="component" value="Unassembled WGS sequence"/>
</dbReference>
<protein>
    <submittedName>
        <fullName evidence="7">Metallo-hydrolase/oxidoreductase</fullName>
    </submittedName>
</protein>
<dbReference type="Gene3D" id="1.20.1290.10">
    <property type="entry name" value="AhpD-like"/>
    <property type="match status" value="1"/>
</dbReference>
<dbReference type="InterPro" id="IPR003779">
    <property type="entry name" value="CMD-like"/>
</dbReference>
<organism evidence="7 8">
    <name type="scientific">Hyaloscypha hepaticicola</name>
    <dbReference type="NCBI Taxonomy" id="2082293"/>
    <lineage>
        <taxon>Eukaryota</taxon>
        <taxon>Fungi</taxon>
        <taxon>Dikarya</taxon>
        <taxon>Ascomycota</taxon>
        <taxon>Pezizomycotina</taxon>
        <taxon>Leotiomycetes</taxon>
        <taxon>Helotiales</taxon>
        <taxon>Hyaloscyphaceae</taxon>
        <taxon>Hyaloscypha</taxon>
    </lineage>
</organism>
<gene>
    <name evidence="7" type="ORF">NA56DRAFT_694719</name>
</gene>
<dbReference type="Pfam" id="PF02627">
    <property type="entry name" value="CMD"/>
    <property type="match status" value="2"/>
</dbReference>
<dbReference type="EMBL" id="KZ613530">
    <property type="protein sequence ID" value="PMD13528.1"/>
    <property type="molecule type" value="Genomic_DNA"/>
</dbReference>
<dbReference type="GO" id="GO:0046872">
    <property type="term" value="F:metal ion binding"/>
    <property type="evidence" value="ECO:0007669"/>
    <property type="project" value="UniProtKB-KW"/>
</dbReference>
<dbReference type="Gene3D" id="3.60.15.10">
    <property type="entry name" value="Ribonuclease Z/Hydroxyacylglutathione hydrolase-like"/>
    <property type="match status" value="1"/>
</dbReference>
<dbReference type="Pfam" id="PF00753">
    <property type="entry name" value="Lactamase_B"/>
    <property type="match status" value="1"/>
</dbReference>
<evidence type="ECO:0000256" key="5">
    <source>
        <dbReference type="ARBA" id="ARBA00022833"/>
    </source>
</evidence>
<evidence type="ECO:0000313" key="7">
    <source>
        <dbReference type="EMBL" id="PMD13528.1"/>
    </source>
</evidence>
<dbReference type="GO" id="GO:0016787">
    <property type="term" value="F:hydrolase activity"/>
    <property type="evidence" value="ECO:0007669"/>
    <property type="project" value="UniProtKB-KW"/>
</dbReference>
<keyword evidence="3" id="KW-0479">Metal-binding</keyword>
<evidence type="ECO:0000256" key="2">
    <source>
        <dbReference type="ARBA" id="ARBA00007749"/>
    </source>
</evidence>
<dbReference type="PANTHER" id="PTHR42978">
    <property type="entry name" value="QUORUM-QUENCHING LACTONASE YTNP-RELATED-RELATED"/>
    <property type="match status" value="1"/>
</dbReference>
<dbReference type="InterPro" id="IPR001279">
    <property type="entry name" value="Metallo-B-lactamas"/>
</dbReference>
<evidence type="ECO:0000259" key="6">
    <source>
        <dbReference type="SMART" id="SM00849"/>
    </source>
</evidence>
<evidence type="ECO:0000313" key="8">
    <source>
        <dbReference type="Proteomes" id="UP000235672"/>
    </source>
</evidence>
<feature type="domain" description="Metallo-beta-lactamase" evidence="6">
    <location>
        <begin position="53"/>
        <end position="307"/>
    </location>
</feature>
<name>A0A2J6PHL5_9HELO</name>
<evidence type="ECO:0000256" key="4">
    <source>
        <dbReference type="ARBA" id="ARBA00022801"/>
    </source>
</evidence>
<evidence type="ECO:0000256" key="3">
    <source>
        <dbReference type="ARBA" id="ARBA00022723"/>
    </source>
</evidence>
<reference evidence="7 8" key="1">
    <citation type="submission" date="2016-05" db="EMBL/GenBank/DDBJ databases">
        <title>A degradative enzymes factory behind the ericoid mycorrhizal symbiosis.</title>
        <authorList>
            <consortium name="DOE Joint Genome Institute"/>
            <person name="Martino E."/>
            <person name="Morin E."/>
            <person name="Grelet G."/>
            <person name="Kuo A."/>
            <person name="Kohler A."/>
            <person name="Daghino S."/>
            <person name="Barry K."/>
            <person name="Choi C."/>
            <person name="Cichocki N."/>
            <person name="Clum A."/>
            <person name="Copeland A."/>
            <person name="Hainaut M."/>
            <person name="Haridas S."/>
            <person name="Labutti K."/>
            <person name="Lindquist E."/>
            <person name="Lipzen A."/>
            <person name="Khouja H.-R."/>
            <person name="Murat C."/>
            <person name="Ohm R."/>
            <person name="Olson A."/>
            <person name="Spatafora J."/>
            <person name="Veneault-Fourrey C."/>
            <person name="Henrissat B."/>
            <person name="Grigoriev I."/>
            <person name="Martin F."/>
            <person name="Perotto S."/>
        </authorList>
    </citation>
    <scope>NUCLEOTIDE SEQUENCE [LARGE SCALE GENOMIC DNA]</scope>
    <source>
        <strain evidence="7 8">UAMH 7357</strain>
    </source>
</reference>
<keyword evidence="8" id="KW-1185">Reference proteome</keyword>
<accession>A0A2J6PHL5</accession>
<dbReference type="PANTHER" id="PTHR42978:SF2">
    <property type="entry name" value="102 KBASES UNSTABLE REGION: FROM 1 TO 119443"/>
    <property type="match status" value="1"/>
</dbReference>
<comment type="similarity">
    <text evidence="2">Belongs to the metallo-beta-lactamase superfamily.</text>
</comment>
<evidence type="ECO:0000256" key="1">
    <source>
        <dbReference type="ARBA" id="ARBA00001947"/>
    </source>
</evidence>
<dbReference type="InterPro" id="IPR051013">
    <property type="entry name" value="MBL_superfamily_lactonases"/>
</dbReference>
<keyword evidence="5" id="KW-0862">Zinc</keyword>